<feature type="domain" description="Glutamine amidotransferase" evidence="1">
    <location>
        <begin position="28"/>
        <end position="191"/>
    </location>
</feature>
<dbReference type="Proteomes" id="UP000323521">
    <property type="component" value="Chromosome"/>
</dbReference>
<dbReference type="KEGG" id="fwa:DCMF_18700"/>
<protein>
    <submittedName>
        <fullName evidence="2">GMP synthase</fullName>
    </submittedName>
</protein>
<dbReference type="Gene3D" id="3.40.50.880">
    <property type="match status" value="1"/>
</dbReference>
<name>A0A3G1KVX2_FORW1</name>
<dbReference type="CDD" id="cd01741">
    <property type="entry name" value="GATase1_1"/>
    <property type="match status" value="1"/>
</dbReference>
<accession>A0A3G1KVX2</accession>
<organism evidence="2 3">
    <name type="scientific">Formimonas warabiya</name>
    <dbReference type="NCBI Taxonomy" id="1761012"/>
    <lineage>
        <taxon>Bacteria</taxon>
        <taxon>Bacillati</taxon>
        <taxon>Bacillota</taxon>
        <taxon>Clostridia</taxon>
        <taxon>Eubacteriales</taxon>
        <taxon>Peptococcaceae</taxon>
        <taxon>Candidatus Formimonas</taxon>
    </lineage>
</organism>
<gene>
    <name evidence="2" type="ORF">DCMF_18700</name>
</gene>
<dbReference type="SUPFAM" id="SSF52317">
    <property type="entry name" value="Class I glutamine amidotransferase-like"/>
    <property type="match status" value="1"/>
</dbReference>
<dbReference type="PROSITE" id="PS51273">
    <property type="entry name" value="GATASE_TYPE_1"/>
    <property type="match status" value="1"/>
</dbReference>
<dbReference type="GO" id="GO:0005829">
    <property type="term" value="C:cytosol"/>
    <property type="evidence" value="ECO:0007669"/>
    <property type="project" value="TreeGrafter"/>
</dbReference>
<dbReference type="InterPro" id="IPR044992">
    <property type="entry name" value="ChyE-like"/>
</dbReference>
<dbReference type="InterPro" id="IPR029062">
    <property type="entry name" value="Class_I_gatase-like"/>
</dbReference>
<dbReference type="RefSeq" id="WP_148135824.1">
    <property type="nucleotide sequence ID" value="NZ_CP017634.1"/>
</dbReference>
<dbReference type="Pfam" id="PF00117">
    <property type="entry name" value="GATase"/>
    <property type="match status" value="1"/>
</dbReference>
<dbReference type="EMBL" id="CP017634">
    <property type="protein sequence ID" value="ATW26509.1"/>
    <property type="molecule type" value="Genomic_DNA"/>
</dbReference>
<dbReference type="AlphaFoldDB" id="A0A3G1KVX2"/>
<dbReference type="PANTHER" id="PTHR42695">
    <property type="entry name" value="GLUTAMINE AMIDOTRANSFERASE YLR126C-RELATED"/>
    <property type="match status" value="1"/>
</dbReference>
<dbReference type="OrthoDB" id="9813383at2"/>
<sequence>MGKPLIVKTGATFDSIKKEYGDFDDFIVKNMGLARKDVFVWPVYQKLPAPEWEDVSAVIITGSHSMVTDNEDWSLDLCTWVKSNRWRNIPTLGICYGHQLIARAFGGEVGYHPGGKELGTVKIALTEEGIRDPLLGVLPEVFEGHVTHAQTVWELPPRARILARNDFERHQAFVIDDCIWGVQFHPEFNAGITLGYLEEQKTGILEGGRDFASVQQTVREHLYGRMLLERFLELSL</sequence>
<evidence type="ECO:0000313" key="2">
    <source>
        <dbReference type="EMBL" id="ATW26509.1"/>
    </source>
</evidence>
<dbReference type="NCBIfam" id="NF006562">
    <property type="entry name" value="PRK09065.1"/>
    <property type="match status" value="1"/>
</dbReference>
<dbReference type="InterPro" id="IPR017926">
    <property type="entry name" value="GATASE"/>
</dbReference>
<proteinExistence type="predicted"/>
<dbReference type="PANTHER" id="PTHR42695:SF5">
    <property type="entry name" value="GLUTAMINE AMIDOTRANSFERASE YLR126C-RELATED"/>
    <property type="match status" value="1"/>
</dbReference>
<evidence type="ECO:0000313" key="3">
    <source>
        <dbReference type="Proteomes" id="UP000323521"/>
    </source>
</evidence>
<keyword evidence="3" id="KW-1185">Reference proteome</keyword>
<reference evidence="2 3" key="1">
    <citation type="submission" date="2016-10" db="EMBL/GenBank/DDBJ databases">
        <title>Complete Genome Sequence of Peptococcaceae strain DCMF.</title>
        <authorList>
            <person name="Edwards R.J."/>
            <person name="Holland S.I."/>
            <person name="Deshpande N.P."/>
            <person name="Wong Y.K."/>
            <person name="Ertan H."/>
            <person name="Manefield M."/>
            <person name="Russell T.L."/>
            <person name="Lee M.J."/>
        </authorList>
    </citation>
    <scope>NUCLEOTIDE SEQUENCE [LARGE SCALE GENOMIC DNA]</scope>
    <source>
        <strain evidence="2 3">DCMF</strain>
    </source>
</reference>
<evidence type="ECO:0000259" key="1">
    <source>
        <dbReference type="Pfam" id="PF00117"/>
    </source>
</evidence>